<dbReference type="InterPro" id="IPR004839">
    <property type="entry name" value="Aminotransferase_I/II_large"/>
</dbReference>
<dbReference type="AlphaFoldDB" id="A0A1B9GZ18"/>
<comment type="similarity">
    <text evidence="2">Belongs to the class-I pyridoxal-phosphate-dependent aminotransferase family.</text>
</comment>
<keyword evidence="5 7" id="KW-0808">Transferase</keyword>
<feature type="domain" description="Aminotransferase class I/classII large" evidence="8">
    <location>
        <begin position="30"/>
        <end position="398"/>
    </location>
</feature>
<reference evidence="9 10" key="1">
    <citation type="submission" date="2013-07" db="EMBL/GenBank/DDBJ databases">
        <title>The Genome Sequence of Cryptococcus heveanensis BCC8398.</title>
        <authorList>
            <consortium name="The Broad Institute Genome Sequencing Platform"/>
            <person name="Cuomo C."/>
            <person name="Litvintseva A."/>
            <person name="Chen Y."/>
            <person name="Heitman J."/>
            <person name="Sun S."/>
            <person name="Springer D."/>
            <person name="Dromer F."/>
            <person name="Young S.K."/>
            <person name="Zeng Q."/>
            <person name="Gargeya S."/>
            <person name="Fitzgerald M."/>
            <person name="Abouelleil A."/>
            <person name="Alvarado L."/>
            <person name="Berlin A.M."/>
            <person name="Chapman S.B."/>
            <person name="Dewar J."/>
            <person name="Goldberg J."/>
            <person name="Griggs A."/>
            <person name="Gujja S."/>
            <person name="Hansen M."/>
            <person name="Howarth C."/>
            <person name="Imamovic A."/>
            <person name="Larimer J."/>
            <person name="McCowan C."/>
            <person name="Murphy C."/>
            <person name="Pearson M."/>
            <person name="Priest M."/>
            <person name="Roberts A."/>
            <person name="Saif S."/>
            <person name="Shea T."/>
            <person name="Sykes S."/>
            <person name="Wortman J."/>
            <person name="Nusbaum C."/>
            <person name="Birren B."/>
        </authorList>
    </citation>
    <scope>NUCLEOTIDE SEQUENCE [LARGE SCALE GENOMIC DNA]</scope>
    <source>
        <strain evidence="9 10">BCC8398</strain>
    </source>
</reference>
<keyword evidence="10" id="KW-1185">Reference proteome</keyword>
<dbReference type="PROSITE" id="PS00105">
    <property type="entry name" value="AA_TRANSFER_CLASS_1"/>
    <property type="match status" value="1"/>
</dbReference>
<dbReference type="GO" id="GO:0005829">
    <property type="term" value="C:cytosol"/>
    <property type="evidence" value="ECO:0007669"/>
    <property type="project" value="TreeGrafter"/>
</dbReference>
<dbReference type="OrthoDB" id="6752799at2759"/>
<dbReference type="InterPro" id="IPR004838">
    <property type="entry name" value="NHTrfase_class1_PyrdxlP-BS"/>
</dbReference>
<dbReference type="EMBL" id="KI669496">
    <property type="protein sequence ID" value="OCF36234.1"/>
    <property type="molecule type" value="Genomic_DNA"/>
</dbReference>
<dbReference type="Gene3D" id="3.40.640.10">
    <property type="entry name" value="Type I PLP-dependent aspartate aminotransferase-like (Major domain)"/>
    <property type="match status" value="1"/>
</dbReference>
<dbReference type="PANTHER" id="PTHR11879">
    <property type="entry name" value="ASPARTATE AMINOTRANSFERASE"/>
    <property type="match status" value="1"/>
</dbReference>
<sequence length="407" mass="44766">MSFAFADTPYEAPDAMFELKAAFDRDTATRKLNLGPGAYLDNEGRSWILPAVAAAETQLQASPPGHEYLPILGLPAFRQAARSIAFGGDSPLINGPKIATLQTISGTGAIRIAVQFLKLFYNAAATVYVSDPSWSNHRVMFEYAGFKVEDYPYYDTPTRSLAFTRMLQRMEAVEDGGIFVLQACGHNPTGCDLTHDQWSQLAKVLQRKNHIPLLDNAYQGFAGGSLEDDGWSVRHLFSDHGLTGILCQSFSKSMGLYGERVGAVHVVLPANDSQSVIRAVESQIGWISRKEISTPVRYGATIASTIITTPALFEQWKKDLVTMSSRIKLMREKVLQGLKARDTPGDWSHVVTQVGMFSYTGLTEAQVLKLREKSIYLSETGRISVSGLNDGNVDYFCDCVDEVVRAS</sequence>
<dbReference type="PANTHER" id="PTHR11879:SF55">
    <property type="entry name" value="GLUTAMATE OXALOACETATE TRANSAMINASE 1, ISOFORM B"/>
    <property type="match status" value="1"/>
</dbReference>
<dbReference type="Gene3D" id="3.90.1150.10">
    <property type="entry name" value="Aspartate Aminotransferase, domain 1"/>
    <property type="match status" value="1"/>
</dbReference>
<evidence type="ECO:0000313" key="10">
    <source>
        <dbReference type="Proteomes" id="UP000092666"/>
    </source>
</evidence>
<comment type="miscellaneous">
    <text evidence="7">In eukaryotes there are cytoplasmic, mitochondrial and chloroplastic isozymes.</text>
</comment>
<evidence type="ECO:0000256" key="6">
    <source>
        <dbReference type="ARBA" id="ARBA00022898"/>
    </source>
</evidence>
<name>A0A1B9GZ18_9TREE</name>
<evidence type="ECO:0000256" key="3">
    <source>
        <dbReference type="ARBA" id="ARBA00011738"/>
    </source>
</evidence>
<dbReference type="InterPro" id="IPR000796">
    <property type="entry name" value="Asp_trans"/>
</dbReference>
<accession>A0A1B9GZ18</accession>
<dbReference type="InterPro" id="IPR015422">
    <property type="entry name" value="PyrdxlP-dep_Trfase_small"/>
</dbReference>
<evidence type="ECO:0000313" key="9">
    <source>
        <dbReference type="EMBL" id="OCF36234.1"/>
    </source>
</evidence>
<dbReference type="Proteomes" id="UP000092666">
    <property type="component" value="Unassembled WGS sequence"/>
</dbReference>
<dbReference type="CDD" id="cd00609">
    <property type="entry name" value="AAT_like"/>
    <property type="match status" value="1"/>
</dbReference>
<evidence type="ECO:0000256" key="5">
    <source>
        <dbReference type="ARBA" id="ARBA00022679"/>
    </source>
</evidence>
<comment type="subunit">
    <text evidence="3 7">Homodimer.</text>
</comment>
<evidence type="ECO:0000259" key="8">
    <source>
        <dbReference type="Pfam" id="PF00155"/>
    </source>
</evidence>
<dbReference type="GO" id="GO:0006532">
    <property type="term" value="P:aspartate biosynthetic process"/>
    <property type="evidence" value="ECO:0007669"/>
    <property type="project" value="TreeGrafter"/>
</dbReference>
<reference evidence="10" key="2">
    <citation type="submission" date="2013-12" db="EMBL/GenBank/DDBJ databases">
        <title>Evolution of pathogenesis and genome organization in the Tremellales.</title>
        <authorList>
            <person name="Cuomo C."/>
            <person name="Litvintseva A."/>
            <person name="Heitman J."/>
            <person name="Chen Y."/>
            <person name="Sun S."/>
            <person name="Springer D."/>
            <person name="Dromer F."/>
            <person name="Young S."/>
            <person name="Zeng Q."/>
            <person name="Chapman S."/>
            <person name="Gujja S."/>
            <person name="Saif S."/>
            <person name="Birren B."/>
        </authorList>
    </citation>
    <scope>NUCLEOTIDE SEQUENCE [LARGE SCALE GENOMIC DNA]</scope>
    <source>
        <strain evidence="10">BCC8398</strain>
    </source>
</reference>
<evidence type="ECO:0000256" key="1">
    <source>
        <dbReference type="ARBA" id="ARBA00001933"/>
    </source>
</evidence>
<dbReference type="SUPFAM" id="SSF53383">
    <property type="entry name" value="PLP-dependent transferases"/>
    <property type="match status" value="1"/>
</dbReference>
<evidence type="ECO:0000256" key="7">
    <source>
        <dbReference type="RuleBase" id="RU000480"/>
    </source>
</evidence>
<gene>
    <name evidence="9" type="ORF">I316_02107</name>
</gene>
<dbReference type="FunFam" id="3.40.640.10:FF:000066">
    <property type="entry name" value="Aspartate aminotransferase"/>
    <property type="match status" value="1"/>
</dbReference>
<dbReference type="InterPro" id="IPR015424">
    <property type="entry name" value="PyrdxlP-dep_Trfase"/>
</dbReference>
<proteinExistence type="inferred from homology"/>
<dbReference type="PRINTS" id="PR00799">
    <property type="entry name" value="TRANSAMINASE"/>
</dbReference>
<evidence type="ECO:0000256" key="2">
    <source>
        <dbReference type="ARBA" id="ARBA00007441"/>
    </source>
</evidence>
<dbReference type="InterPro" id="IPR015421">
    <property type="entry name" value="PyrdxlP-dep_Trfase_major"/>
</dbReference>
<comment type="cofactor">
    <cofactor evidence="1">
        <name>pyridoxal 5'-phosphate</name>
        <dbReference type="ChEBI" id="CHEBI:597326"/>
    </cofactor>
</comment>
<dbReference type="STRING" id="1296120.A0A1B9GZ18"/>
<comment type="catalytic activity">
    <reaction evidence="7">
        <text>L-aspartate + 2-oxoglutarate = oxaloacetate + L-glutamate</text>
        <dbReference type="Rhea" id="RHEA:21824"/>
        <dbReference type="ChEBI" id="CHEBI:16452"/>
        <dbReference type="ChEBI" id="CHEBI:16810"/>
        <dbReference type="ChEBI" id="CHEBI:29985"/>
        <dbReference type="ChEBI" id="CHEBI:29991"/>
        <dbReference type="EC" id="2.6.1.1"/>
    </reaction>
</comment>
<dbReference type="GO" id="GO:0030170">
    <property type="term" value="F:pyridoxal phosphate binding"/>
    <property type="evidence" value="ECO:0007669"/>
    <property type="project" value="InterPro"/>
</dbReference>
<protein>
    <recommendedName>
        <fullName evidence="7">Aspartate aminotransferase</fullName>
        <ecNumber evidence="7">2.6.1.1</ecNumber>
    </recommendedName>
</protein>
<dbReference type="Pfam" id="PF00155">
    <property type="entry name" value="Aminotran_1_2"/>
    <property type="match status" value="1"/>
</dbReference>
<organism evidence="9 10">
    <name type="scientific">Kwoniella heveanensis BCC8398</name>
    <dbReference type="NCBI Taxonomy" id="1296120"/>
    <lineage>
        <taxon>Eukaryota</taxon>
        <taxon>Fungi</taxon>
        <taxon>Dikarya</taxon>
        <taxon>Basidiomycota</taxon>
        <taxon>Agaricomycotina</taxon>
        <taxon>Tremellomycetes</taxon>
        <taxon>Tremellales</taxon>
        <taxon>Cryptococcaceae</taxon>
        <taxon>Kwoniella</taxon>
    </lineage>
</organism>
<dbReference type="EC" id="2.6.1.1" evidence="7"/>
<evidence type="ECO:0000256" key="4">
    <source>
        <dbReference type="ARBA" id="ARBA00022576"/>
    </source>
</evidence>
<dbReference type="NCBIfam" id="NF006719">
    <property type="entry name" value="PRK09257.1"/>
    <property type="match status" value="1"/>
</dbReference>
<keyword evidence="4 7" id="KW-0032">Aminotransferase</keyword>
<dbReference type="GO" id="GO:0004069">
    <property type="term" value="F:L-aspartate:2-oxoglutarate aminotransferase activity"/>
    <property type="evidence" value="ECO:0007669"/>
    <property type="project" value="UniProtKB-EC"/>
</dbReference>
<keyword evidence="6" id="KW-0663">Pyridoxal phosphate</keyword>